<dbReference type="GO" id="GO:0009898">
    <property type="term" value="C:cytoplasmic side of plasma membrane"/>
    <property type="evidence" value="ECO:0007669"/>
    <property type="project" value="TreeGrafter"/>
</dbReference>
<dbReference type="Gene3D" id="3.20.20.220">
    <property type="match status" value="1"/>
</dbReference>
<dbReference type="GO" id="GO:0010133">
    <property type="term" value="P:L-proline catabolic process to L-glutamate"/>
    <property type="evidence" value="ECO:0007669"/>
    <property type="project" value="InterPro"/>
</dbReference>
<evidence type="ECO:0000313" key="12">
    <source>
        <dbReference type="Proteomes" id="UP000000496"/>
    </source>
</evidence>
<evidence type="ECO:0000259" key="9">
    <source>
        <dbReference type="Pfam" id="PF00171"/>
    </source>
</evidence>
<evidence type="ECO:0000256" key="7">
    <source>
        <dbReference type="PROSITE-ProRule" id="PRU10007"/>
    </source>
</evidence>
<keyword evidence="12" id="KW-1185">Reference proteome</keyword>
<dbReference type="eggNOG" id="COG0506">
    <property type="taxonomic scope" value="Bacteria"/>
</dbReference>
<dbReference type="AlphaFoldDB" id="F8L492"/>
<name>F8L492_SIMNZ</name>
<dbReference type="PANTHER" id="PTHR42862">
    <property type="entry name" value="DELTA-1-PYRROLINE-5-CARBOXYLATE DEHYDROGENASE 1, ISOFORM A-RELATED"/>
    <property type="match status" value="1"/>
</dbReference>
<feature type="domain" description="Aldehyde dehydrogenase" evidence="9">
    <location>
        <begin position="556"/>
        <end position="993"/>
    </location>
</feature>
<dbReference type="KEGG" id="sng:SNE_A22620"/>
<dbReference type="InterPro" id="IPR025703">
    <property type="entry name" value="Bifunct_PutA"/>
</dbReference>
<reference evidence="11 12" key="2">
    <citation type="journal article" date="2011" name="Mol. Biol. Evol.">
        <title>Unity in variety--the pan-genome of the Chlamydiae.</title>
        <authorList>
            <person name="Collingro A."/>
            <person name="Tischler P."/>
            <person name="Weinmaier T."/>
            <person name="Penz T."/>
            <person name="Heinz E."/>
            <person name="Brunham R.C."/>
            <person name="Read T.D."/>
            <person name="Bavoil P.M."/>
            <person name="Sachse K."/>
            <person name="Kahane S."/>
            <person name="Friedman M.G."/>
            <person name="Rattei T."/>
            <person name="Myers G.S."/>
            <person name="Horn M."/>
        </authorList>
    </citation>
    <scope>NUCLEOTIDE SEQUENCE [LARGE SCALE GENOMIC DNA]</scope>
    <source>
        <strain evidence="12">ATCC VR-1471 / Z</strain>
    </source>
</reference>
<dbReference type="SUPFAM" id="SSF51730">
    <property type="entry name" value="FAD-linked oxidoreductase"/>
    <property type="match status" value="1"/>
</dbReference>
<feature type="active site" evidence="6">
    <location>
        <position position="803"/>
    </location>
</feature>
<evidence type="ECO:0000256" key="6">
    <source>
        <dbReference type="PIRSR" id="PIRSR000197-1"/>
    </source>
</evidence>
<dbReference type="Pfam" id="PF00171">
    <property type="entry name" value="Aldedh"/>
    <property type="match status" value="1"/>
</dbReference>
<dbReference type="STRING" id="331113.SNE_A22620"/>
<organism evidence="11 12">
    <name type="scientific">Simkania negevensis (strain ATCC VR-1471 / DSM 27360 / Z)</name>
    <dbReference type="NCBI Taxonomy" id="331113"/>
    <lineage>
        <taxon>Bacteria</taxon>
        <taxon>Pseudomonadati</taxon>
        <taxon>Chlamydiota</taxon>
        <taxon>Chlamydiia</taxon>
        <taxon>Parachlamydiales</taxon>
        <taxon>Simkaniaceae</taxon>
        <taxon>Simkania</taxon>
    </lineage>
</organism>
<evidence type="ECO:0000256" key="2">
    <source>
        <dbReference type="ARBA" id="ARBA00012884"/>
    </source>
</evidence>
<dbReference type="SUPFAM" id="SSF53720">
    <property type="entry name" value="ALDH-like"/>
    <property type="match status" value="1"/>
</dbReference>
<dbReference type="Proteomes" id="UP000000496">
    <property type="component" value="Chromosome gsn.131"/>
</dbReference>
<proteinExistence type="inferred from homology"/>
<dbReference type="Gene3D" id="3.40.309.10">
    <property type="entry name" value="Aldehyde Dehydrogenase, Chain A, domain 2"/>
    <property type="match status" value="1"/>
</dbReference>
<evidence type="ECO:0000259" key="10">
    <source>
        <dbReference type="Pfam" id="PF01619"/>
    </source>
</evidence>
<dbReference type="eggNOG" id="COG1012">
    <property type="taxonomic scope" value="Bacteria"/>
</dbReference>
<gene>
    <name evidence="11" type="primary">putA</name>
    <name evidence="11" type="ordered locus">SNE_A22620</name>
</gene>
<accession>F8L492</accession>
<dbReference type="PANTHER" id="PTHR42862:SF1">
    <property type="entry name" value="DELTA-1-PYRROLINE-5-CARBOXYLATE DEHYDROGENASE 2, ISOFORM A-RELATED"/>
    <property type="match status" value="1"/>
</dbReference>
<dbReference type="InterPro" id="IPR016160">
    <property type="entry name" value="Ald_DH_CS_CYS"/>
</dbReference>
<dbReference type="FunFam" id="3.40.309.10:FF:000005">
    <property type="entry name" value="1-pyrroline-5-carboxylate dehydrogenase 1"/>
    <property type="match status" value="1"/>
</dbReference>
<dbReference type="InterPro" id="IPR029510">
    <property type="entry name" value="Ald_DH_CS_GLU"/>
</dbReference>
<dbReference type="OrthoDB" id="9762913at2"/>
<comment type="catalytic activity">
    <reaction evidence="5">
        <text>L-glutamate 5-semialdehyde + NAD(+) + H2O = L-glutamate + NADH + 2 H(+)</text>
        <dbReference type="Rhea" id="RHEA:30235"/>
        <dbReference type="ChEBI" id="CHEBI:15377"/>
        <dbReference type="ChEBI" id="CHEBI:15378"/>
        <dbReference type="ChEBI" id="CHEBI:29985"/>
        <dbReference type="ChEBI" id="CHEBI:57540"/>
        <dbReference type="ChEBI" id="CHEBI:57945"/>
        <dbReference type="ChEBI" id="CHEBI:58066"/>
        <dbReference type="EC" id="1.2.1.88"/>
    </reaction>
</comment>
<evidence type="ECO:0000256" key="1">
    <source>
        <dbReference type="ARBA" id="ARBA00004786"/>
    </source>
</evidence>
<dbReference type="InterPro" id="IPR016162">
    <property type="entry name" value="Ald_DH_N"/>
</dbReference>
<dbReference type="InterPro" id="IPR029041">
    <property type="entry name" value="FAD-linked_oxidoreductase-like"/>
</dbReference>
<dbReference type="InterPro" id="IPR016163">
    <property type="entry name" value="Ald_DH_C"/>
</dbReference>
<feature type="domain" description="Proline dehydrogenase" evidence="10">
    <location>
        <begin position="153"/>
        <end position="452"/>
    </location>
</feature>
<dbReference type="PIRSF" id="PIRSF000197">
    <property type="entry name" value="Bifunct_PutA"/>
    <property type="match status" value="1"/>
</dbReference>
<dbReference type="Gene3D" id="3.40.605.10">
    <property type="entry name" value="Aldehyde Dehydrogenase, Chain A, domain 1"/>
    <property type="match status" value="1"/>
</dbReference>
<dbReference type="InterPro" id="IPR050485">
    <property type="entry name" value="Proline_metab_enzyme"/>
</dbReference>
<dbReference type="InterPro" id="IPR015590">
    <property type="entry name" value="Aldehyde_DH_dom"/>
</dbReference>
<dbReference type="PROSITE" id="PS00687">
    <property type="entry name" value="ALDEHYDE_DEHYDR_GLU"/>
    <property type="match status" value="1"/>
</dbReference>
<evidence type="ECO:0000256" key="4">
    <source>
        <dbReference type="ARBA" id="ARBA00023027"/>
    </source>
</evidence>
<dbReference type="EC" id="1.2.1.88" evidence="2"/>
<evidence type="ECO:0000256" key="5">
    <source>
        <dbReference type="ARBA" id="ARBA00048142"/>
    </source>
</evidence>
<comment type="similarity">
    <text evidence="8">Belongs to the aldehyde dehydrogenase family.</text>
</comment>
<sequence length="1206" mass="136776">MQEASESKHLKAAREMLSAAYHTPLTLKERQEKAIELASHILLESNQIITKDDQKKHEELSRMMRDPVGKVFTTAMTDQCFRSHDYKRIANQMIYLLNLYGIPKFLSSFKRLQLYLFKLLGDKFANILVPMAMRQLRKETSKVIIPGEKGPLAKHIKKRKAQGIRLNLNHLGEAILGEEEAKKRLEVYLRDLKNPYIDYVSIKISTIYSQLNLLSYENTLDNLAARLRELYRAAIENKTQLKDGCTSHKFVNLDMEEYRDLHLTKDLFIKVLSEPEFHSLSAGIVLQAYLPDSHDIQKELTHWAMDRVRNGGAPIKIRIVKGANMAMEQVEASLRDWEQAPYEHKIQTDANYKSMILYACEPEHSKAVHIGVASHNLFDIAFAMLLRLENRVEQEVTFEMLEGMADHTRQVVQALTNDILLYCAVATKEDFQSAIAYLIRRLDENTGIENYLAHSFGLTPESKEWSIQCSLFRDACQMIPTIYQTPRRTQNRFDPPSHLDIKALFENESDTDFSLAENRKWGKAILDTWKNKQIDPIPLVIEGKEISHSDPEGKGYDPSTPSRPLYTYSMASWEEVDQALRCAKNYEKTWGKTSVEERCKLLSKVAQRLRETRADLIGAMVADGGKLIMEADVEHSETIDFAEYYLRSMQHLNGLSDIQWSPKGTILVTPPWNFPTSIPGGGICTALVTGNCVLFKPAPEAVLAGWELVKAFWDAGIPKEALQFINCADDPVGSQLIKDTRVNSVILTGATSTAHLFAKMRPGIDLSAETGGKNALIISSLSDRDLAIKDLVQSAFGHNGQKCSAASLAILEKEVYDDPHFRKQLRDAAASLKVGSAWDLSSKITPLIREPGDDLKKGLTTLEEGEFWLLEPKQDSSNPNLWSPGIKFGVHKGSYTQQTEFFGPVLGVMRAENIDHAIHLANSTPYGLTSGIHSLDKREIKKWQNLIIAGNCYINRTITGAIVRRQPFGGCKNSSYGHGSKAGGPNYLTQFMHATQKGIPKEKFPVGEWVNNLTRFLEKFDLSAEELGMWYASVSSYAFFWQQFKRDKDSSKIVGQDNFFRYLPQKKLIFRIGPNTKPMDYLRVFAAALTCETRLEVSWEKSRDAKVRQANWEALLPIFNIVEEDQATFIKRMCSCHFKRIRMLEEPSAEMKQAAAASATYIDHTPVLANGRIELLHYLREMSLSVDYHRYGNLGLREGELRKPIL</sequence>
<dbReference type="GO" id="GO:0003700">
    <property type="term" value="F:DNA-binding transcription factor activity"/>
    <property type="evidence" value="ECO:0007669"/>
    <property type="project" value="InterPro"/>
</dbReference>
<dbReference type="EMBL" id="FR872582">
    <property type="protein sequence ID" value="CCB90139.1"/>
    <property type="molecule type" value="Genomic_DNA"/>
</dbReference>
<dbReference type="GO" id="GO:0003842">
    <property type="term" value="F:L-glutamate gamma-semialdehyde dehydrogenase activity"/>
    <property type="evidence" value="ECO:0007669"/>
    <property type="project" value="UniProtKB-EC"/>
</dbReference>
<keyword evidence="3 8" id="KW-0560">Oxidoreductase</keyword>
<dbReference type="RefSeq" id="WP_013944605.1">
    <property type="nucleotide sequence ID" value="NC_015713.1"/>
</dbReference>
<dbReference type="InterPro" id="IPR002872">
    <property type="entry name" value="Proline_DH_dom"/>
</dbReference>
<feature type="active site" evidence="6 7">
    <location>
        <position position="769"/>
    </location>
</feature>
<evidence type="ECO:0000256" key="3">
    <source>
        <dbReference type="ARBA" id="ARBA00023002"/>
    </source>
</evidence>
<keyword evidence="4" id="KW-0520">NAD</keyword>
<reference key="1">
    <citation type="journal article" date="2011" name="Mol. Biol. Evol.">
        <title>Unity in variety -- the pan-genome of the Chlamydiae.</title>
        <authorList>
            <person name="Collingro A."/>
            <person name="Tischler P."/>
            <person name="Weinmaier T."/>
            <person name="Penz T."/>
            <person name="Heinz E."/>
            <person name="Brunham R.C."/>
            <person name="Read T.D."/>
            <person name="Bavoil P.M."/>
            <person name="Sachse K."/>
            <person name="Kahane S."/>
            <person name="Friedman M.G."/>
            <person name="Rattei T."/>
            <person name="Myers G.S.A."/>
            <person name="Horn M."/>
        </authorList>
    </citation>
    <scope>NUCLEOTIDE SEQUENCE</scope>
    <source>
        <strain>Z</strain>
    </source>
</reference>
<dbReference type="GO" id="GO:0004657">
    <property type="term" value="F:proline dehydrogenase activity"/>
    <property type="evidence" value="ECO:0007669"/>
    <property type="project" value="InterPro"/>
</dbReference>
<dbReference type="Pfam" id="PF01619">
    <property type="entry name" value="Pro_dh"/>
    <property type="match status" value="1"/>
</dbReference>
<dbReference type="InterPro" id="IPR016161">
    <property type="entry name" value="Ald_DH/histidinol_DH"/>
</dbReference>
<comment type="pathway">
    <text evidence="1">Amino-acid degradation; L-proline degradation into L-glutamate; L-glutamate from L-proline: step 2/2.</text>
</comment>
<dbReference type="PROSITE" id="PS00070">
    <property type="entry name" value="ALDEHYDE_DEHYDR_CYS"/>
    <property type="match status" value="1"/>
</dbReference>
<protein>
    <recommendedName>
        <fullName evidence="2">L-glutamate gamma-semialdehyde dehydrogenase</fullName>
        <ecNumber evidence="2">1.2.1.88</ecNumber>
    </recommendedName>
</protein>
<evidence type="ECO:0000313" key="11">
    <source>
        <dbReference type="EMBL" id="CCB90139.1"/>
    </source>
</evidence>
<evidence type="ECO:0000256" key="8">
    <source>
        <dbReference type="RuleBase" id="RU003345"/>
    </source>
</evidence>
<dbReference type="CDD" id="cd07125">
    <property type="entry name" value="ALDH_PutA-P5CDH"/>
    <property type="match status" value="1"/>
</dbReference>
<dbReference type="HOGENOM" id="CLU_005682_2_0_0"/>